<dbReference type="GO" id="GO:0004553">
    <property type="term" value="F:hydrolase activity, hydrolyzing O-glycosyl compounds"/>
    <property type="evidence" value="ECO:0007669"/>
    <property type="project" value="InterPro"/>
</dbReference>
<dbReference type="EMBL" id="ASPP01019396">
    <property type="protein sequence ID" value="ETO15197.1"/>
    <property type="molecule type" value="Genomic_DNA"/>
</dbReference>
<dbReference type="Gene3D" id="3.20.20.80">
    <property type="entry name" value="Glycosidases"/>
    <property type="match status" value="1"/>
</dbReference>
<dbReference type="PANTHER" id="PTHR43536:SF1">
    <property type="entry name" value="MANNOSYLGLYCOPROTEIN ENDO-BETA-MANNOSIDASE"/>
    <property type="match status" value="1"/>
</dbReference>
<dbReference type="OrthoDB" id="408532at2759"/>
<dbReference type="InterPro" id="IPR043534">
    <property type="entry name" value="EBDG/EBM"/>
</dbReference>
<organism evidence="1 2">
    <name type="scientific">Reticulomyxa filosa</name>
    <dbReference type="NCBI Taxonomy" id="46433"/>
    <lineage>
        <taxon>Eukaryota</taxon>
        <taxon>Sar</taxon>
        <taxon>Rhizaria</taxon>
        <taxon>Retaria</taxon>
        <taxon>Foraminifera</taxon>
        <taxon>Monothalamids</taxon>
        <taxon>Reticulomyxidae</taxon>
        <taxon>Reticulomyxa</taxon>
    </lineage>
</organism>
<dbReference type="Proteomes" id="UP000023152">
    <property type="component" value="Unassembled WGS sequence"/>
</dbReference>
<sequence>MLVFLYSSDDLPPQDVESMYLQVLEEEQWPTPLLSTASNYTSEITGPSGVKMSGPYVWEPPNYWYLSTQQLVPFLYGAPLGGAFGFLTLLATIPENEQWPISFYWDWHCGNQNGMFGNLDYFTPPLDARYGVSHSAQEYTFKSQVAAYESHRSLFEAYSRNKYEYSTGIIHWMLNNAFPSHMWNLYDYYLNTGGAFYGTRKALWAMNNEPYHLHVQFSYDDYTVVLISSFKYSVSSQTFIVGARVWDLLTCHVLFQRNVTVQSNTIAPDDSIRLFSLSTVSFLFFVSFTKKYIY</sequence>
<keyword evidence="1" id="KW-0378">Hydrolase</keyword>
<reference evidence="1 2" key="1">
    <citation type="journal article" date="2013" name="Curr. Biol.">
        <title>The Genome of the Foraminiferan Reticulomyxa filosa.</title>
        <authorList>
            <person name="Glockner G."/>
            <person name="Hulsmann N."/>
            <person name="Schleicher M."/>
            <person name="Noegel A.A."/>
            <person name="Eichinger L."/>
            <person name="Gallinger C."/>
            <person name="Pawlowski J."/>
            <person name="Sierra R."/>
            <person name="Euteneuer U."/>
            <person name="Pillet L."/>
            <person name="Moustafa A."/>
            <person name="Platzer M."/>
            <person name="Groth M."/>
            <person name="Szafranski K."/>
            <person name="Schliwa M."/>
        </authorList>
    </citation>
    <scope>NUCLEOTIDE SEQUENCE [LARGE SCALE GENOMIC DNA]</scope>
</reference>
<dbReference type="SUPFAM" id="SSF51445">
    <property type="entry name" value="(Trans)glycosidases"/>
    <property type="match status" value="1"/>
</dbReference>
<dbReference type="PANTHER" id="PTHR43536">
    <property type="entry name" value="MANNOSYLGLYCOPROTEIN ENDO-BETA-MANNOSIDASE"/>
    <property type="match status" value="1"/>
</dbReference>
<keyword evidence="2" id="KW-1185">Reference proteome</keyword>
<accession>X6MP26</accession>
<evidence type="ECO:0000313" key="2">
    <source>
        <dbReference type="Proteomes" id="UP000023152"/>
    </source>
</evidence>
<evidence type="ECO:0000313" key="1">
    <source>
        <dbReference type="EMBL" id="ETO15197.1"/>
    </source>
</evidence>
<dbReference type="InterPro" id="IPR017853">
    <property type="entry name" value="GH"/>
</dbReference>
<dbReference type="AlphaFoldDB" id="X6MP26"/>
<gene>
    <name evidence="1" type="ORF">RFI_22168</name>
</gene>
<protein>
    <submittedName>
        <fullName evidence="1">Glycoside hydrolase family protein</fullName>
    </submittedName>
</protein>
<proteinExistence type="predicted"/>
<comment type="caution">
    <text evidence="1">The sequence shown here is derived from an EMBL/GenBank/DDBJ whole genome shotgun (WGS) entry which is preliminary data.</text>
</comment>
<name>X6MP26_RETFI</name>